<dbReference type="SUPFAM" id="SSF56935">
    <property type="entry name" value="Porins"/>
    <property type="match status" value="1"/>
</dbReference>
<dbReference type="CDD" id="cd01347">
    <property type="entry name" value="ligand_gated_channel"/>
    <property type="match status" value="1"/>
</dbReference>
<keyword evidence="8" id="KW-0408">Iron</keyword>
<feature type="domain" description="TonB-dependent receptor-like beta-barrel" evidence="16">
    <location>
        <begin position="397"/>
        <end position="874"/>
    </location>
</feature>
<comment type="subcellular location">
    <subcellularLocation>
        <location evidence="1 14">Cell outer membrane</location>
        <topology evidence="1 14">Multi-pass membrane protein</topology>
    </subcellularLocation>
</comment>
<keyword evidence="7" id="KW-0732">Signal</keyword>
<keyword evidence="9" id="KW-0406">Ion transport</keyword>
<evidence type="ECO:0000256" key="3">
    <source>
        <dbReference type="ARBA" id="ARBA00022448"/>
    </source>
</evidence>
<keyword evidence="19" id="KW-1185">Reference proteome</keyword>
<evidence type="ECO:0000256" key="10">
    <source>
        <dbReference type="ARBA" id="ARBA00023077"/>
    </source>
</evidence>
<keyword evidence="6 14" id="KW-0812">Transmembrane</keyword>
<keyword evidence="11 14" id="KW-0472">Membrane</keyword>
<dbReference type="InterPro" id="IPR037066">
    <property type="entry name" value="Plug_dom_sf"/>
</dbReference>
<keyword evidence="5" id="KW-0410">Iron transport</keyword>
<evidence type="ECO:0000256" key="8">
    <source>
        <dbReference type="ARBA" id="ARBA00023004"/>
    </source>
</evidence>
<proteinExistence type="inferred from homology"/>
<sequence>MNNTFHAAVFRAAAKVILLVTLCLTTHVIFAQNTILDKEISITFKNDNLTSALKKLEEKASCNFSFESMASEENRTVTKSYTKTSLREILNEILVQYQIYYRIRGNTIFIQKNAKKGRLTGTILDKEGNLIPFSSIILKGTHFGASSDKDGNYSFYAPEGNYFVVASSIGFKSVSKTVAIDTDKTTTLNFVLNESTENLDEVVVTGTREQGYIVPYTNALLTPIKTVEAPASISILSDNFLEDIGARNISTVVTYVPGVSNADNGGGQVENVIIRGFPQSENYINGIRQYRTPEGIRAIETIERVQILKGPAGVEASVTSPGGFMNIITKKPKDTFAAEVFLGGGNHNFLRAGGDVTGSLVKDKLKGRIIAGYQQRQFWRDGQGKRPYVTIAPSVDWKIINNTNLIVEYEYNWANDPLDRGTIYLEGAGLKDNFLPRTFTFHGDDDDYKIKSNRLDLSLNHKLSDKITVSLKYHNFSQKTQESSFRNADAEAGYGPLFKEDGVTFSGQSVVPVFFAEVGADLKTETTQLNITGNFTNEGIGHIFYLGGSLANSKATYVDADRDFIYGIFENQIDVFHPNNNQKPTKVGENVRPNFVVGDDISSVFGQWTGQWAPKFRTVVSLRYDKIKVLSEQSIDGIGAKALAMLENQNAPNPIRLYNGSYEDELISLRLGSSYDISESLTGFIGYSSSSEPQSGVTRKGKAIEPIRANSFEGGLKWLLFNDKAMATTSVYFLERKNIAVSDPQNTPEERFLLPLGSAQIKGIEVELTGKLTKDLSFFGGMSVQDSEVTESDKDIVGNRFANIPLFQFSGFANYNAESIGLPGLDLGLGVVHQGEREANSGNQYQLPAYTRFDLALGYTFKNDLQIRGNLFNVFDTVYYTSAQDNILRGSDQIMVGDKRLFQITLTKKWR</sequence>
<evidence type="ECO:0000259" key="16">
    <source>
        <dbReference type="Pfam" id="PF00593"/>
    </source>
</evidence>
<dbReference type="GO" id="GO:0015344">
    <property type="term" value="F:siderophore uptake transmembrane transporter activity"/>
    <property type="evidence" value="ECO:0007669"/>
    <property type="project" value="TreeGrafter"/>
</dbReference>
<evidence type="ECO:0000256" key="12">
    <source>
        <dbReference type="ARBA" id="ARBA00023170"/>
    </source>
</evidence>
<evidence type="ECO:0000256" key="2">
    <source>
        <dbReference type="ARBA" id="ARBA00009810"/>
    </source>
</evidence>
<dbReference type="Proteomes" id="UP001403385">
    <property type="component" value="Unassembled WGS sequence"/>
</dbReference>
<evidence type="ECO:0000256" key="14">
    <source>
        <dbReference type="PROSITE-ProRule" id="PRU01360"/>
    </source>
</evidence>
<gene>
    <name evidence="18" type="ORF">AAG747_09565</name>
</gene>
<evidence type="ECO:0000259" key="17">
    <source>
        <dbReference type="Pfam" id="PF07715"/>
    </source>
</evidence>
<dbReference type="Gene3D" id="3.55.50.30">
    <property type="match status" value="1"/>
</dbReference>
<evidence type="ECO:0000256" key="5">
    <source>
        <dbReference type="ARBA" id="ARBA00022496"/>
    </source>
</evidence>
<evidence type="ECO:0000256" key="1">
    <source>
        <dbReference type="ARBA" id="ARBA00004571"/>
    </source>
</evidence>
<keyword evidence="4 14" id="KW-1134">Transmembrane beta strand</keyword>
<reference evidence="18 19" key="1">
    <citation type="submission" date="2024-04" db="EMBL/GenBank/DDBJ databases">
        <title>Novel genus in family Flammeovirgaceae.</title>
        <authorList>
            <person name="Nguyen T.H."/>
            <person name="Vuong T.Q."/>
            <person name="Le H."/>
            <person name="Kim S.-G."/>
        </authorList>
    </citation>
    <scope>NUCLEOTIDE SEQUENCE [LARGE SCALE GENOMIC DNA]</scope>
    <source>
        <strain evidence="18 19">JCM 23209</strain>
    </source>
</reference>
<keyword evidence="3 14" id="KW-0813">Transport</keyword>
<keyword evidence="13 14" id="KW-0998">Cell outer membrane</keyword>
<dbReference type="AlphaFoldDB" id="A0AAW9RTB6"/>
<evidence type="ECO:0000256" key="4">
    <source>
        <dbReference type="ARBA" id="ARBA00022452"/>
    </source>
</evidence>
<dbReference type="InterPro" id="IPR008969">
    <property type="entry name" value="CarboxyPept-like_regulatory"/>
</dbReference>
<dbReference type="GO" id="GO:0015891">
    <property type="term" value="P:siderophore transport"/>
    <property type="evidence" value="ECO:0007669"/>
    <property type="project" value="InterPro"/>
</dbReference>
<evidence type="ECO:0000256" key="9">
    <source>
        <dbReference type="ARBA" id="ARBA00023065"/>
    </source>
</evidence>
<dbReference type="Gene3D" id="2.170.130.10">
    <property type="entry name" value="TonB-dependent receptor, plug domain"/>
    <property type="match status" value="1"/>
</dbReference>
<name>A0AAW9RTB6_9BACT</name>
<evidence type="ECO:0000256" key="13">
    <source>
        <dbReference type="ARBA" id="ARBA00023237"/>
    </source>
</evidence>
<dbReference type="InterPro" id="IPR036942">
    <property type="entry name" value="Beta-barrel_TonB_sf"/>
</dbReference>
<dbReference type="PROSITE" id="PS52016">
    <property type="entry name" value="TONB_DEPENDENT_REC_3"/>
    <property type="match status" value="1"/>
</dbReference>
<comment type="caution">
    <text evidence="18">The sequence shown here is derived from an EMBL/GenBank/DDBJ whole genome shotgun (WGS) entry which is preliminary data.</text>
</comment>
<dbReference type="NCBIfam" id="TIGR01783">
    <property type="entry name" value="TonB-siderophor"/>
    <property type="match status" value="1"/>
</dbReference>
<evidence type="ECO:0000256" key="6">
    <source>
        <dbReference type="ARBA" id="ARBA00022692"/>
    </source>
</evidence>
<dbReference type="PANTHER" id="PTHR32552:SF68">
    <property type="entry name" value="FERRICHROME OUTER MEMBRANE TRANSPORTER_PHAGE RECEPTOR"/>
    <property type="match status" value="1"/>
</dbReference>
<dbReference type="Pfam" id="PF07715">
    <property type="entry name" value="Plug"/>
    <property type="match status" value="1"/>
</dbReference>
<dbReference type="InterPro" id="IPR000531">
    <property type="entry name" value="Beta-barrel_TonB"/>
</dbReference>
<dbReference type="GO" id="GO:0009279">
    <property type="term" value="C:cell outer membrane"/>
    <property type="evidence" value="ECO:0007669"/>
    <property type="project" value="UniProtKB-SubCell"/>
</dbReference>
<protein>
    <submittedName>
        <fullName evidence="18">TonB-dependent siderophore receptor</fullName>
    </submittedName>
</protein>
<comment type="similarity">
    <text evidence="2 14 15">Belongs to the TonB-dependent receptor family.</text>
</comment>
<dbReference type="Gene3D" id="2.40.170.20">
    <property type="entry name" value="TonB-dependent receptor, beta-barrel domain"/>
    <property type="match status" value="1"/>
</dbReference>
<feature type="domain" description="TonB-dependent receptor plug" evidence="17">
    <location>
        <begin position="227"/>
        <end position="323"/>
    </location>
</feature>
<evidence type="ECO:0000313" key="18">
    <source>
        <dbReference type="EMBL" id="MEN7548157.1"/>
    </source>
</evidence>
<dbReference type="SUPFAM" id="SSF49464">
    <property type="entry name" value="Carboxypeptidase regulatory domain-like"/>
    <property type="match status" value="1"/>
</dbReference>
<keyword evidence="12 18" id="KW-0675">Receptor</keyword>
<evidence type="ECO:0000256" key="15">
    <source>
        <dbReference type="RuleBase" id="RU003357"/>
    </source>
</evidence>
<dbReference type="Pfam" id="PF13715">
    <property type="entry name" value="CarbopepD_reg_2"/>
    <property type="match status" value="1"/>
</dbReference>
<dbReference type="InterPro" id="IPR010105">
    <property type="entry name" value="TonB_sidphr_rcpt"/>
</dbReference>
<dbReference type="InterPro" id="IPR039426">
    <property type="entry name" value="TonB-dep_rcpt-like"/>
</dbReference>
<evidence type="ECO:0000256" key="7">
    <source>
        <dbReference type="ARBA" id="ARBA00022729"/>
    </source>
</evidence>
<dbReference type="GO" id="GO:0038023">
    <property type="term" value="F:signaling receptor activity"/>
    <property type="evidence" value="ECO:0007669"/>
    <property type="project" value="InterPro"/>
</dbReference>
<dbReference type="Pfam" id="PF00593">
    <property type="entry name" value="TonB_dep_Rec_b-barrel"/>
    <property type="match status" value="1"/>
</dbReference>
<dbReference type="RefSeq" id="WP_346820939.1">
    <property type="nucleotide sequence ID" value="NZ_JBDKWZ010000004.1"/>
</dbReference>
<organism evidence="18 19">
    <name type="scientific">Rapidithrix thailandica</name>
    <dbReference type="NCBI Taxonomy" id="413964"/>
    <lineage>
        <taxon>Bacteria</taxon>
        <taxon>Pseudomonadati</taxon>
        <taxon>Bacteroidota</taxon>
        <taxon>Cytophagia</taxon>
        <taxon>Cytophagales</taxon>
        <taxon>Flammeovirgaceae</taxon>
        <taxon>Rapidithrix</taxon>
    </lineage>
</organism>
<dbReference type="PANTHER" id="PTHR32552">
    <property type="entry name" value="FERRICHROME IRON RECEPTOR-RELATED"/>
    <property type="match status" value="1"/>
</dbReference>
<dbReference type="Gene3D" id="2.60.40.1120">
    <property type="entry name" value="Carboxypeptidase-like, regulatory domain"/>
    <property type="match status" value="1"/>
</dbReference>
<evidence type="ECO:0000313" key="19">
    <source>
        <dbReference type="Proteomes" id="UP001403385"/>
    </source>
</evidence>
<accession>A0AAW9RTB6</accession>
<dbReference type="InterPro" id="IPR012910">
    <property type="entry name" value="Plug_dom"/>
</dbReference>
<evidence type="ECO:0000256" key="11">
    <source>
        <dbReference type="ARBA" id="ARBA00023136"/>
    </source>
</evidence>
<dbReference type="EMBL" id="JBDKWZ010000004">
    <property type="protein sequence ID" value="MEN7548157.1"/>
    <property type="molecule type" value="Genomic_DNA"/>
</dbReference>
<keyword evidence="10 15" id="KW-0798">TonB box</keyword>